<evidence type="ECO:0000256" key="2">
    <source>
        <dbReference type="ARBA" id="ARBA00023125"/>
    </source>
</evidence>
<dbReference type="Pfam" id="PF00196">
    <property type="entry name" value="GerE"/>
    <property type="match status" value="1"/>
</dbReference>
<dbReference type="InterPro" id="IPR036388">
    <property type="entry name" value="WH-like_DNA-bd_sf"/>
</dbReference>
<dbReference type="InterPro" id="IPR000792">
    <property type="entry name" value="Tscrpt_reg_LuxR_C"/>
</dbReference>
<dbReference type="InterPro" id="IPR016032">
    <property type="entry name" value="Sig_transdc_resp-reg_C-effctor"/>
</dbReference>
<dbReference type="EMBL" id="AUZX01000638">
    <property type="protein sequence ID" value="EQD80484.1"/>
    <property type="molecule type" value="Genomic_DNA"/>
</dbReference>
<dbReference type="PRINTS" id="PR00038">
    <property type="entry name" value="HTHLUXR"/>
</dbReference>
<dbReference type="GO" id="GO:0003677">
    <property type="term" value="F:DNA binding"/>
    <property type="evidence" value="ECO:0007669"/>
    <property type="project" value="UniProtKB-KW"/>
</dbReference>
<keyword evidence="3" id="KW-0804">Transcription</keyword>
<dbReference type="PROSITE" id="PS00622">
    <property type="entry name" value="HTH_LUXR_1"/>
    <property type="match status" value="1"/>
</dbReference>
<comment type="caution">
    <text evidence="5">The sequence shown here is derived from an EMBL/GenBank/DDBJ whole genome shotgun (WGS) entry which is preliminary data.</text>
</comment>
<dbReference type="SUPFAM" id="SSF46894">
    <property type="entry name" value="C-terminal effector domain of the bipartite response regulators"/>
    <property type="match status" value="1"/>
</dbReference>
<feature type="domain" description="HTH luxR-type" evidence="4">
    <location>
        <begin position="1"/>
        <end position="68"/>
    </location>
</feature>
<dbReference type="PANTHER" id="PTHR44688">
    <property type="entry name" value="DNA-BINDING TRANSCRIPTIONAL ACTIVATOR DEVR_DOSR"/>
    <property type="match status" value="1"/>
</dbReference>
<accession>T1DGN8</accession>
<reference evidence="5" key="2">
    <citation type="journal article" date="2014" name="ISME J.">
        <title>Microbial stratification in low pH oxic and suboxic macroscopic growths along an acid mine drainage.</title>
        <authorList>
            <person name="Mendez-Garcia C."/>
            <person name="Mesa V."/>
            <person name="Sprenger R.R."/>
            <person name="Richter M."/>
            <person name="Diez M.S."/>
            <person name="Solano J."/>
            <person name="Bargiela R."/>
            <person name="Golyshina O.V."/>
            <person name="Manteca A."/>
            <person name="Ramos J.L."/>
            <person name="Gallego J.R."/>
            <person name="Llorente I."/>
            <person name="Martins Dos Santos V.A."/>
            <person name="Jensen O.N."/>
            <person name="Pelaez A.I."/>
            <person name="Sanchez J."/>
            <person name="Ferrer M."/>
        </authorList>
    </citation>
    <scope>NUCLEOTIDE SEQUENCE</scope>
</reference>
<organism evidence="5">
    <name type="scientific">mine drainage metagenome</name>
    <dbReference type="NCBI Taxonomy" id="410659"/>
    <lineage>
        <taxon>unclassified sequences</taxon>
        <taxon>metagenomes</taxon>
        <taxon>ecological metagenomes</taxon>
    </lineage>
</organism>
<dbReference type="SMART" id="SM00421">
    <property type="entry name" value="HTH_LUXR"/>
    <property type="match status" value="1"/>
</dbReference>
<feature type="non-terminal residue" evidence="5">
    <location>
        <position position="1"/>
    </location>
</feature>
<proteinExistence type="predicted"/>
<evidence type="ECO:0000259" key="4">
    <source>
        <dbReference type="PROSITE" id="PS50043"/>
    </source>
</evidence>
<dbReference type="PROSITE" id="PS50043">
    <property type="entry name" value="HTH_LUXR_2"/>
    <property type="match status" value="1"/>
</dbReference>
<dbReference type="CDD" id="cd06170">
    <property type="entry name" value="LuxR_C_like"/>
    <property type="match status" value="1"/>
</dbReference>
<evidence type="ECO:0000313" key="5">
    <source>
        <dbReference type="EMBL" id="EQD80484.1"/>
    </source>
</evidence>
<reference evidence="5" key="1">
    <citation type="submission" date="2013-08" db="EMBL/GenBank/DDBJ databases">
        <authorList>
            <person name="Mendez C."/>
            <person name="Richter M."/>
            <person name="Ferrer M."/>
            <person name="Sanchez J."/>
        </authorList>
    </citation>
    <scope>NUCLEOTIDE SEQUENCE</scope>
</reference>
<keyword evidence="2" id="KW-0238">DNA-binding</keyword>
<sequence length="83" mass="9201">RAARAHPLGLTRRELQVLRLLADGHGNRDIALRLSRSPRTIEHHIASVYTKLGVNGRIELLLRLHSEPWVLTAATATAAPPEK</sequence>
<keyword evidence="1" id="KW-0805">Transcription regulation</keyword>
<dbReference type="GO" id="GO:0006355">
    <property type="term" value="P:regulation of DNA-templated transcription"/>
    <property type="evidence" value="ECO:0007669"/>
    <property type="project" value="InterPro"/>
</dbReference>
<dbReference type="PANTHER" id="PTHR44688:SF16">
    <property type="entry name" value="DNA-BINDING TRANSCRIPTIONAL ACTIVATOR DEVR_DOSR"/>
    <property type="match status" value="1"/>
</dbReference>
<evidence type="ECO:0000256" key="1">
    <source>
        <dbReference type="ARBA" id="ARBA00023015"/>
    </source>
</evidence>
<dbReference type="Gene3D" id="1.10.10.10">
    <property type="entry name" value="Winged helix-like DNA-binding domain superfamily/Winged helix DNA-binding domain"/>
    <property type="match status" value="1"/>
</dbReference>
<evidence type="ECO:0000256" key="3">
    <source>
        <dbReference type="ARBA" id="ARBA00023163"/>
    </source>
</evidence>
<gene>
    <name evidence="5" type="ORF">B1A_00844</name>
</gene>
<name>T1DGN8_9ZZZZ</name>
<protein>
    <submittedName>
        <fullName evidence="5">Protein containing Transcription regulator LuxR</fullName>
    </submittedName>
</protein>
<dbReference type="AlphaFoldDB" id="T1DGN8"/>